<comment type="caution">
    <text evidence="8">The sequence shown here is derived from an EMBL/GenBank/DDBJ whole genome shotgun (WGS) entry which is preliminary data.</text>
</comment>
<feature type="domain" description="EamA" evidence="7">
    <location>
        <begin position="6"/>
        <end position="130"/>
    </location>
</feature>
<feature type="transmembrane region" description="Helical" evidence="6">
    <location>
        <begin position="215"/>
        <end position="235"/>
    </location>
</feature>
<dbReference type="GO" id="GO:0016020">
    <property type="term" value="C:membrane"/>
    <property type="evidence" value="ECO:0007669"/>
    <property type="project" value="UniProtKB-SubCell"/>
</dbReference>
<feature type="transmembrane region" description="Helical" evidence="6">
    <location>
        <begin position="57"/>
        <end position="77"/>
    </location>
</feature>
<gene>
    <name evidence="8" type="ORF">BGO89_06035</name>
</gene>
<dbReference type="SUPFAM" id="SSF103481">
    <property type="entry name" value="Multidrug resistance efflux transporter EmrE"/>
    <property type="match status" value="2"/>
</dbReference>
<feature type="transmembrane region" description="Helical" evidence="6">
    <location>
        <begin position="116"/>
        <end position="135"/>
    </location>
</feature>
<keyword evidence="5 6" id="KW-0472">Membrane</keyword>
<evidence type="ECO:0000256" key="5">
    <source>
        <dbReference type="ARBA" id="ARBA00023136"/>
    </source>
</evidence>
<dbReference type="STRING" id="1895771.BGO89_06035"/>
<reference evidence="8 9" key="1">
    <citation type="submission" date="2016-09" db="EMBL/GenBank/DDBJ databases">
        <title>Genome-resolved meta-omics ties microbial dynamics to process performance in biotechnology for thiocyanate degradation.</title>
        <authorList>
            <person name="Kantor R.S."/>
            <person name="Huddy R.J."/>
            <person name="Iyer R."/>
            <person name="Thomas B.C."/>
            <person name="Brown C.T."/>
            <person name="Anantharaman K."/>
            <person name="Tringe S."/>
            <person name="Hettich R.L."/>
            <person name="Harrison S.T."/>
            <person name="Banfield J.F."/>
        </authorList>
    </citation>
    <scope>NUCLEOTIDE SEQUENCE [LARGE SCALE GENOMIC DNA]</scope>
    <source>
        <strain evidence="8">59-99</strain>
    </source>
</reference>
<feature type="transmembrane region" description="Helical" evidence="6">
    <location>
        <begin position="26"/>
        <end position="45"/>
    </location>
</feature>
<dbReference type="EMBL" id="MKVH01000020">
    <property type="protein sequence ID" value="OJX57957.1"/>
    <property type="molecule type" value="Genomic_DNA"/>
</dbReference>
<organism evidence="8 9">
    <name type="scientific">Candidatus Kapaibacterium thiocyanatum</name>
    <dbReference type="NCBI Taxonomy" id="1895771"/>
    <lineage>
        <taxon>Bacteria</taxon>
        <taxon>Pseudomonadati</taxon>
        <taxon>Candidatus Kapaibacteriota</taxon>
        <taxon>Candidatus Kapaibacteriia</taxon>
        <taxon>Candidatus Kapaibacteriales</taxon>
        <taxon>Candidatus Kapaibacteriaceae</taxon>
        <taxon>Candidatus Kapaibacterium</taxon>
    </lineage>
</organism>
<evidence type="ECO:0000256" key="4">
    <source>
        <dbReference type="ARBA" id="ARBA00022989"/>
    </source>
</evidence>
<feature type="transmembrane region" description="Helical" evidence="6">
    <location>
        <begin position="173"/>
        <end position="195"/>
    </location>
</feature>
<name>A0A1M3KZG4_9BACT</name>
<feature type="transmembrane region" description="Helical" evidence="6">
    <location>
        <begin position="141"/>
        <end position="161"/>
    </location>
</feature>
<proteinExistence type="inferred from homology"/>
<dbReference type="InterPro" id="IPR037185">
    <property type="entry name" value="EmrE-like"/>
</dbReference>
<dbReference type="PANTHER" id="PTHR32322:SF2">
    <property type="entry name" value="EAMA DOMAIN-CONTAINING PROTEIN"/>
    <property type="match status" value="1"/>
</dbReference>
<evidence type="ECO:0000256" key="6">
    <source>
        <dbReference type="SAM" id="Phobius"/>
    </source>
</evidence>
<dbReference type="InterPro" id="IPR000620">
    <property type="entry name" value="EamA_dom"/>
</dbReference>
<keyword evidence="4 6" id="KW-1133">Transmembrane helix</keyword>
<dbReference type="InterPro" id="IPR050638">
    <property type="entry name" value="AA-Vitamin_Transporters"/>
</dbReference>
<evidence type="ECO:0000259" key="7">
    <source>
        <dbReference type="Pfam" id="PF00892"/>
    </source>
</evidence>
<comment type="similarity">
    <text evidence="2">Belongs to the EamA transporter family.</text>
</comment>
<dbReference type="Proteomes" id="UP000184233">
    <property type="component" value="Unassembled WGS sequence"/>
</dbReference>
<evidence type="ECO:0000313" key="8">
    <source>
        <dbReference type="EMBL" id="OJX57957.1"/>
    </source>
</evidence>
<evidence type="ECO:0000256" key="3">
    <source>
        <dbReference type="ARBA" id="ARBA00022692"/>
    </source>
</evidence>
<evidence type="ECO:0000256" key="1">
    <source>
        <dbReference type="ARBA" id="ARBA00004141"/>
    </source>
</evidence>
<evidence type="ECO:0000256" key="2">
    <source>
        <dbReference type="ARBA" id="ARBA00007362"/>
    </source>
</evidence>
<dbReference type="Pfam" id="PF00892">
    <property type="entry name" value="EamA"/>
    <property type="match status" value="2"/>
</dbReference>
<accession>A0A1M3KZG4</accession>
<feature type="transmembrane region" description="Helical" evidence="6">
    <location>
        <begin position="89"/>
        <end position="107"/>
    </location>
</feature>
<evidence type="ECO:0000313" key="9">
    <source>
        <dbReference type="Proteomes" id="UP000184233"/>
    </source>
</evidence>
<feature type="domain" description="EamA" evidence="7">
    <location>
        <begin position="144"/>
        <end position="286"/>
    </location>
</feature>
<dbReference type="AlphaFoldDB" id="A0A1M3KZG4"/>
<sequence>MFLQQLVASSTHIVAKSVTSELHPTFVVLMRALFSCLLYGTWMIIRRKSLQHVDRSDWRMLVLLGLLNIPLNQFLFIWGVKLGTAPNAALAYAVSPTFVLIILAVMYRERPSGMKIVGIVIAFIGTAIVLVDKGVRFDEDVFLGTVIVLGASLAWAFYTVFGRNLAIKYGAMHTTSLSMLIGTALYVPIWILLPVSFDPSPLVIQAGGPTPFENWLQLFYLGVVTSGLGFGLWYYALTKYDAAKVSVFNNLQPVMTTILSFLLFSQVPTPLFVIGGMIALGGVILTQRG</sequence>
<dbReference type="PANTHER" id="PTHR32322">
    <property type="entry name" value="INNER MEMBRANE TRANSPORTER"/>
    <property type="match status" value="1"/>
</dbReference>
<protein>
    <recommendedName>
        <fullName evidence="7">EamA domain-containing protein</fullName>
    </recommendedName>
</protein>
<keyword evidence="3 6" id="KW-0812">Transmembrane</keyword>
<comment type="subcellular location">
    <subcellularLocation>
        <location evidence="1">Membrane</location>
        <topology evidence="1">Multi-pass membrane protein</topology>
    </subcellularLocation>
</comment>